<dbReference type="PANTHER" id="PTHR35007">
    <property type="entry name" value="INTEGRAL MEMBRANE PROTEIN-RELATED"/>
    <property type="match status" value="1"/>
</dbReference>
<feature type="transmembrane region" description="Helical" evidence="1">
    <location>
        <begin position="219"/>
        <end position="237"/>
    </location>
</feature>
<keyword evidence="3" id="KW-1185">Reference proteome</keyword>
<feature type="transmembrane region" description="Helical" evidence="1">
    <location>
        <begin position="379"/>
        <end position="400"/>
    </location>
</feature>
<evidence type="ECO:0000313" key="3">
    <source>
        <dbReference type="Proteomes" id="UP000295711"/>
    </source>
</evidence>
<keyword evidence="1" id="KW-0812">Transmembrane</keyword>
<dbReference type="PANTHER" id="PTHR35007:SF2">
    <property type="entry name" value="PILUS ASSEMBLE PROTEIN"/>
    <property type="match status" value="1"/>
</dbReference>
<name>A0A4R2LD81_9FIRM</name>
<dbReference type="AlphaFoldDB" id="A0A4R2LD81"/>
<dbReference type="EMBL" id="SLXA01000006">
    <property type="protein sequence ID" value="TCO84618.1"/>
    <property type="molecule type" value="Genomic_DNA"/>
</dbReference>
<gene>
    <name evidence="2" type="ORF">EV212_10645</name>
</gene>
<dbReference type="RefSeq" id="WP_132091235.1">
    <property type="nucleotide sequence ID" value="NZ_JANKAQ010000008.1"/>
</dbReference>
<comment type="caution">
    <text evidence="2">The sequence shown here is derived from an EMBL/GenBank/DDBJ whole genome shotgun (WGS) entry which is preliminary data.</text>
</comment>
<feature type="transmembrane region" description="Helical" evidence="1">
    <location>
        <begin position="7"/>
        <end position="28"/>
    </location>
</feature>
<proteinExistence type="predicted"/>
<accession>A0A4R2LD81</accession>
<keyword evidence="1" id="KW-1133">Transmembrane helix</keyword>
<reference evidence="2 3" key="1">
    <citation type="submission" date="2019-03" db="EMBL/GenBank/DDBJ databases">
        <title>Genomic Encyclopedia of Type Strains, Phase IV (KMG-IV): sequencing the most valuable type-strain genomes for metagenomic binning, comparative biology and taxonomic classification.</title>
        <authorList>
            <person name="Goeker M."/>
        </authorList>
    </citation>
    <scope>NUCLEOTIDE SEQUENCE [LARGE SCALE GENOMIC DNA]</scope>
    <source>
        <strain evidence="2 3">DSM 28559</strain>
    </source>
</reference>
<sequence length="404" mass="46772">MDKRKKWLLAGCIVVTGVTAVLWLKGYFEVKEPIRVLERNPPGMGDKEIQMEFQTDQGSFPVNLKLAERSYREDEMETIFDQGCVWLDSVWLGENTSSQTVIYNLYFPTEVETLGLAVRWETESYRWVQNDGTITDEAREMAPLDTTVRAVLSYGDKEQIVDYPIRIIPPEKDEETVLKESVAKALERLQSDQKTEAEFVLPENIGETALTWYGKDIPIWPKVFVFGNLCLILLYFCQEERRMQYFKNREDGLRQDYPEIVYRLVLLIGSGMTVRAAWEKISSDYQNWRERTGKNRWGYEEMETAVREMNYGIPELKAYENFGKRCGTQGYIRLASLLVQQVRRGARGMNQLLVQEVGEAEVLRRENARKSAEEAGTRLILPMVLLMTVVFAILMIPAFLSMNL</sequence>
<dbReference type="OrthoDB" id="9793966at2"/>
<keyword evidence="1" id="KW-0472">Membrane</keyword>
<dbReference type="Proteomes" id="UP000295711">
    <property type="component" value="Unassembled WGS sequence"/>
</dbReference>
<organism evidence="2 3">
    <name type="scientific">Frisingicoccus caecimuris</name>
    <dbReference type="NCBI Taxonomy" id="1796636"/>
    <lineage>
        <taxon>Bacteria</taxon>
        <taxon>Bacillati</taxon>
        <taxon>Bacillota</taxon>
        <taxon>Clostridia</taxon>
        <taxon>Lachnospirales</taxon>
        <taxon>Lachnospiraceae</taxon>
        <taxon>Frisingicoccus</taxon>
    </lineage>
</organism>
<evidence type="ECO:0000256" key="1">
    <source>
        <dbReference type="SAM" id="Phobius"/>
    </source>
</evidence>
<protein>
    <submittedName>
        <fullName evidence="2">Type II secretion system protein F (GspF)</fullName>
    </submittedName>
</protein>
<evidence type="ECO:0000313" key="2">
    <source>
        <dbReference type="EMBL" id="TCO84618.1"/>
    </source>
</evidence>